<comment type="caution">
    <text evidence="1">The sequence shown here is derived from an EMBL/GenBank/DDBJ whole genome shotgun (WGS) entry which is preliminary data.</text>
</comment>
<evidence type="ECO:0000313" key="1">
    <source>
        <dbReference type="EMBL" id="MDX8476059.1"/>
    </source>
</evidence>
<protein>
    <submittedName>
        <fullName evidence="1">Uncharacterized protein</fullName>
    </submittedName>
</protein>
<sequence>MASIETVASSDVILSAIPNQALISLSPQHLKGFSGVIAAMGIDAPVRWVRDALPHALVVRTSPAISQGSAEIRAIGLLDAELTGDPRLPRAKSALQTLGPVAWIEEEVLYDLTTLLAGPLLTLIKSAVSRTVEDSLETNHLPLKYKDELETVVLGELAKRSGASWEASGRAENERSTPGGVTEIALRHRDGLSCQLDLIVTRMLSHMSQLRNERNCRMLDTL</sequence>
<reference evidence="1 2" key="1">
    <citation type="submission" date="2023-08" db="EMBL/GenBank/DDBJ databases">
        <title>Implementing the SeqCode for naming new Mesorhizobium species isolated from Vachellia karroo root nodules.</title>
        <authorList>
            <person name="Van Lill M."/>
        </authorList>
    </citation>
    <scope>NUCLEOTIDE SEQUENCE [LARGE SCALE GENOMIC DNA]</scope>
    <source>
        <strain evidence="1 2">VK23A</strain>
    </source>
</reference>
<organism evidence="1 2">
    <name type="scientific">Mesorhizobium dulcispinae</name>
    <dbReference type="NCBI Taxonomy" id="3072316"/>
    <lineage>
        <taxon>Bacteria</taxon>
        <taxon>Pseudomonadati</taxon>
        <taxon>Pseudomonadota</taxon>
        <taxon>Alphaproteobacteria</taxon>
        <taxon>Hyphomicrobiales</taxon>
        <taxon>Phyllobacteriaceae</taxon>
        <taxon>Mesorhizobium</taxon>
    </lineage>
</organism>
<gene>
    <name evidence="1" type="ORF">RFM27_28675</name>
</gene>
<keyword evidence="2" id="KW-1185">Reference proteome</keyword>
<dbReference type="EMBL" id="JAVIIZ010000027">
    <property type="protein sequence ID" value="MDX8476059.1"/>
    <property type="molecule type" value="Genomic_DNA"/>
</dbReference>
<dbReference type="RefSeq" id="WP_320318733.1">
    <property type="nucleotide sequence ID" value="NZ_JAVIIX010000026.1"/>
</dbReference>
<accession>A0ABU4XMU8</accession>
<name>A0ABU4XMU8_9HYPH</name>
<evidence type="ECO:0000313" key="2">
    <source>
        <dbReference type="Proteomes" id="UP001271780"/>
    </source>
</evidence>
<dbReference type="Proteomes" id="UP001271780">
    <property type="component" value="Unassembled WGS sequence"/>
</dbReference>
<proteinExistence type="predicted"/>